<reference evidence="2 3" key="1">
    <citation type="journal article" date="2013" name="Genome Biol.">
        <title>The genome sequence of the most widely cultivated cacao type and its use to identify candidate genes regulating pod color.</title>
        <authorList>
            <person name="Motamayor J.C."/>
            <person name="Mockaitis K."/>
            <person name="Schmutz J."/>
            <person name="Haiminen N."/>
            <person name="Iii D.L."/>
            <person name="Cornejo O."/>
            <person name="Findley S.D."/>
            <person name="Zheng P."/>
            <person name="Utro F."/>
            <person name="Royaert S."/>
            <person name="Saski C."/>
            <person name="Jenkins J."/>
            <person name="Podicheti R."/>
            <person name="Zhao M."/>
            <person name="Scheffler B.E."/>
            <person name="Stack J.C."/>
            <person name="Feltus F.A."/>
            <person name="Mustiga G.M."/>
            <person name="Amores F."/>
            <person name="Phillips W."/>
            <person name="Marelli J.P."/>
            <person name="May G.D."/>
            <person name="Shapiro H."/>
            <person name="Ma J."/>
            <person name="Bustamante C.D."/>
            <person name="Schnell R.J."/>
            <person name="Main D."/>
            <person name="Gilbert D."/>
            <person name="Parida L."/>
            <person name="Kuhn D.N."/>
        </authorList>
    </citation>
    <scope>NUCLEOTIDE SEQUENCE [LARGE SCALE GENOMIC DNA]</scope>
    <source>
        <strain evidence="3">cv. Matina 1-6</strain>
    </source>
</reference>
<accession>A0A061DKX5</accession>
<gene>
    <name evidence="2" type="ORF">TCM_002191</name>
</gene>
<dbReference type="HOGENOM" id="CLU_1996706_0_0_1"/>
<dbReference type="Proteomes" id="UP000026915">
    <property type="component" value="Chromosome 1"/>
</dbReference>
<feature type="transmembrane region" description="Helical" evidence="1">
    <location>
        <begin position="6"/>
        <end position="29"/>
    </location>
</feature>
<dbReference type="InParanoid" id="A0A061DKX5"/>
<name>A0A061DKX5_THECC</name>
<keyword evidence="1" id="KW-0812">Transmembrane</keyword>
<organism evidence="2 3">
    <name type="scientific">Theobroma cacao</name>
    <name type="common">Cacao</name>
    <name type="synonym">Cocoa</name>
    <dbReference type="NCBI Taxonomy" id="3641"/>
    <lineage>
        <taxon>Eukaryota</taxon>
        <taxon>Viridiplantae</taxon>
        <taxon>Streptophyta</taxon>
        <taxon>Embryophyta</taxon>
        <taxon>Tracheophyta</taxon>
        <taxon>Spermatophyta</taxon>
        <taxon>Magnoliopsida</taxon>
        <taxon>eudicotyledons</taxon>
        <taxon>Gunneridae</taxon>
        <taxon>Pentapetalae</taxon>
        <taxon>rosids</taxon>
        <taxon>malvids</taxon>
        <taxon>Malvales</taxon>
        <taxon>Malvaceae</taxon>
        <taxon>Byttnerioideae</taxon>
        <taxon>Theobroma</taxon>
    </lineage>
</organism>
<protein>
    <submittedName>
        <fullName evidence="2">Uncharacterized protein</fullName>
    </submittedName>
</protein>
<sequence>MTLSFLALNFMFVSLSYVVVSCFILTFVVNMRLLLKRNITFETCLVLDSTIIRSLCFFFSEESLKIYQVLFFLIFSYFNSILFLIVNSLGRYFVRQCRFIFAILSHRQSDFDFLCSKLFPLLKNF</sequence>
<evidence type="ECO:0000256" key="1">
    <source>
        <dbReference type="SAM" id="Phobius"/>
    </source>
</evidence>
<keyword evidence="1" id="KW-0472">Membrane</keyword>
<dbReference type="EMBL" id="CM001879">
    <property type="protein sequence ID" value="EOX93350.1"/>
    <property type="molecule type" value="Genomic_DNA"/>
</dbReference>
<proteinExistence type="predicted"/>
<dbReference type="AlphaFoldDB" id="A0A061DKX5"/>
<keyword evidence="1" id="KW-1133">Transmembrane helix</keyword>
<evidence type="ECO:0000313" key="3">
    <source>
        <dbReference type="Proteomes" id="UP000026915"/>
    </source>
</evidence>
<keyword evidence="3" id="KW-1185">Reference proteome</keyword>
<evidence type="ECO:0000313" key="2">
    <source>
        <dbReference type="EMBL" id="EOX93350.1"/>
    </source>
</evidence>
<feature type="transmembrane region" description="Helical" evidence="1">
    <location>
        <begin position="66"/>
        <end position="86"/>
    </location>
</feature>
<dbReference type="Gramene" id="EOX93350">
    <property type="protein sequence ID" value="EOX93350"/>
    <property type="gene ID" value="TCM_002191"/>
</dbReference>